<dbReference type="PROSITE" id="PS50835">
    <property type="entry name" value="IG_LIKE"/>
    <property type="match status" value="2"/>
</dbReference>
<feature type="non-terminal residue" evidence="2">
    <location>
        <position position="212"/>
    </location>
</feature>
<dbReference type="OrthoDB" id="5969272at2759"/>
<keyword evidence="3" id="KW-1185">Reference proteome</keyword>
<evidence type="ECO:0000313" key="3">
    <source>
        <dbReference type="Proteomes" id="UP000281553"/>
    </source>
</evidence>
<name>A0A3P7LJM7_DIBLA</name>
<evidence type="ECO:0000259" key="1">
    <source>
        <dbReference type="PROSITE" id="PS50835"/>
    </source>
</evidence>
<dbReference type="SUPFAM" id="SSF48726">
    <property type="entry name" value="Immunoglobulin"/>
    <property type="match status" value="2"/>
</dbReference>
<protein>
    <recommendedName>
        <fullName evidence="1">Ig-like domain-containing protein</fullName>
    </recommendedName>
</protein>
<feature type="domain" description="Ig-like" evidence="1">
    <location>
        <begin position="117"/>
        <end position="212"/>
    </location>
</feature>
<dbReference type="InterPro" id="IPR013783">
    <property type="entry name" value="Ig-like_fold"/>
</dbReference>
<accession>A0A3P7LJM7</accession>
<dbReference type="InterPro" id="IPR036179">
    <property type="entry name" value="Ig-like_dom_sf"/>
</dbReference>
<dbReference type="Gene3D" id="2.60.40.10">
    <property type="entry name" value="Immunoglobulins"/>
    <property type="match status" value="2"/>
</dbReference>
<gene>
    <name evidence="2" type="ORF">DILT_LOCUS5959</name>
</gene>
<dbReference type="EMBL" id="UYRU01048517">
    <property type="protein sequence ID" value="VDN10128.1"/>
    <property type="molecule type" value="Genomic_DNA"/>
</dbReference>
<feature type="domain" description="Ig-like" evidence="1">
    <location>
        <begin position="2"/>
        <end position="99"/>
    </location>
</feature>
<organism evidence="2 3">
    <name type="scientific">Dibothriocephalus latus</name>
    <name type="common">Fish tapeworm</name>
    <name type="synonym">Diphyllobothrium latum</name>
    <dbReference type="NCBI Taxonomy" id="60516"/>
    <lineage>
        <taxon>Eukaryota</taxon>
        <taxon>Metazoa</taxon>
        <taxon>Spiralia</taxon>
        <taxon>Lophotrochozoa</taxon>
        <taxon>Platyhelminthes</taxon>
        <taxon>Cestoda</taxon>
        <taxon>Eucestoda</taxon>
        <taxon>Diphyllobothriidea</taxon>
        <taxon>Diphyllobothriidae</taxon>
        <taxon>Dibothriocephalus</taxon>
    </lineage>
</organism>
<evidence type="ECO:0000313" key="2">
    <source>
        <dbReference type="EMBL" id="VDN10128.1"/>
    </source>
</evidence>
<dbReference type="InterPro" id="IPR007110">
    <property type="entry name" value="Ig-like_dom"/>
</dbReference>
<dbReference type="AlphaFoldDB" id="A0A3P7LJM7"/>
<proteinExistence type="predicted"/>
<sequence length="212" mass="23600">MPEYKRGLFDAQFEVDESLEAKSGQFVEFSMNFEGFERIPSRVMWLHDGRPIDSTKWAIAVSPRGTYARSNCLKKVDEGLYTCQVSEFEHGVHLESSASLYVSCSPVDRAIVQLSPPKLSETPCPTVAYEGSPLSLKCPLPASAFDNYNQTDSVQMQWFRDGVQLYDSGPRPSSYFSTSNAQFQDGNTVWRAGIADGRLTLSTDRVRSVDAG</sequence>
<dbReference type="Proteomes" id="UP000281553">
    <property type="component" value="Unassembled WGS sequence"/>
</dbReference>
<reference evidence="2 3" key="1">
    <citation type="submission" date="2018-11" db="EMBL/GenBank/DDBJ databases">
        <authorList>
            <consortium name="Pathogen Informatics"/>
        </authorList>
    </citation>
    <scope>NUCLEOTIDE SEQUENCE [LARGE SCALE GENOMIC DNA]</scope>
</reference>